<dbReference type="EMBL" id="JACRTP010000001">
    <property type="protein sequence ID" value="MBC8627791.1"/>
    <property type="molecule type" value="Genomic_DNA"/>
</dbReference>
<evidence type="ECO:0000256" key="8">
    <source>
        <dbReference type="ARBA" id="ARBA00023211"/>
    </source>
</evidence>
<dbReference type="NCBIfam" id="TIGR00372">
    <property type="entry name" value="cas4"/>
    <property type="match status" value="1"/>
</dbReference>
<evidence type="ECO:0000313" key="12">
    <source>
        <dbReference type="Proteomes" id="UP000661649"/>
    </source>
</evidence>
<evidence type="ECO:0000256" key="6">
    <source>
        <dbReference type="ARBA" id="ARBA00023014"/>
    </source>
</evidence>
<comment type="caution">
    <text evidence="11">The sequence shown here is derived from an EMBL/GenBank/DDBJ whole genome shotgun (WGS) entry which is preliminary data.</text>
</comment>
<keyword evidence="12" id="KW-1185">Reference proteome</keyword>
<dbReference type="Gene3D" id="3.90.320.10">
    <property type="match status" value="1"/>
</dbReference>
<name>A0ABR7P8P9_9FIRM</name>
<gene>
    <name evidence="11" type="primary">cas4</name>
    <name evidence="11" type="ORF">H8712_04030</name>
</gene>
<keyword evidence="6 9" id="KW-0411">Iron-sulfur</keyword>
<comment type="cofactor">
    <cofactor evidence="9">
        <name>iron-sulfur cluster</name>
        <dbReference type="ChEBI" id="CHEBI:30408"/>
    </cofactor>
</comment>
<keyword evidence="2 9" id="KW-0479">Metal-binding</keyword>
<dbReference type="EC" id="3.1.12.1" evidence="9"/>
<keyword evidence="4 9" id="KW-0269">Exonuclease</keyword>
<evidence type="ECO:0000259" key="10">
    <source>
        <dbReference type="Pfam" id="PF01930"/>
    </source>
</evidence>
<reference evidence="11 12" key="1">
    <citation type="submission" date="2020-08" db="EMBL/GenBank/DDBJ databases">
        <title>Genome public.</title>
        <authorList>
            <person name="Liu C."/>
            <person name="Sun Q."/>
        </authorList>
    </citation>
    <scope>NUCLEOTIDE SEQUENCE [LARGE SCALE GENOMIC DNA]</scope>
    <source>
        <strain evidence="11 12">3_YM_SP_D4_24.mj</strain>
    </source>
</reference>
<evidence type="ECO:0000256" key="5">
    <source>
        <dbReference type="ARBA" id="ARBA00023004"/>
    </source>
</evidence>
<organism evidence="11 12">
    <name type="scientific">Blautia stercoris</name>
    <dbReference type="NCBI Taxonomy" id="871664"/>
    <lineage>
        <taxon>Bacteria</taxon>
        <taxon>Bacillati</taxon>
        <taxon>Bacillota</taxon>
        <taxon>Clostridia</taxon>
        <taxon>Lachnospirales</taxon>
        <taxon>Lachnospiraceae</taxon>
        <taxon>Blautia</taxon>
    </lineage>
</organism>
<evidence type="ECO:0000256" key="4">
    <source>
        <dbReference type="ARBA" id="ARBA00022839"/>
    </source>
</evidence>
<comment type="cofactor">
    <cofactor evidence="9">
        <name>Mg(2+)</name>
        <dbReference type="ChEBI" id="CHEBI:18420"/>
    </cofactor>
    <cofactor evidence="9">
        <name>Mn(2+)</name>
        <dbReference type="ChEBI" id="CHEBI:29035"/>
    </cofactor>
    <text evidence="9">Mg(2+) or Mn(2+) required for ssDNA cleavage activity.</text>
</comment>
<protein>
    <recommendedName>
        <fullName evidence="9">CRISPR-associated exonuclease Cas4</fullName>
        <ecNumber evidence="9">3.1.12.1</ecNumber>
    </recommendedName>
</protein>
<dbReference type="InterPro" id="IPR011604">
    <property type="entry name" value="PDDEXK-like_dom_sf"/>
</dbReference>
<keyword evidence="3 9" id="KW-0378">Hydrolase</keyword>
<keyword evidence="8 9" id="KW-0464">Manganese</keyword>
<comment type="similarity">
    <text evidence="9">Belongs to the CRISPR-associated exonuclease Cas4 family.</text>
</comment>
<dbReference type="PANTHER" id="PTHR37168:SF2">
    <property type="entry name" value="CRISPR-ASSOCIATED EXONUCLEASE CAS4"/>
    <property type="match status" value="1"/>
</dbReference>
<dbReference type="InterPro" id="IPR022765">
    <property type="entry name" value="Dna2/Cas4_DUF83"/>
</dbReference>
<dbReference type="InterPro" id="IPR013343">
    <property type="entry name" value="CRISPR-assoc_prot_Cas4"/>
</dbReference>
<dbReference type="Pfam" id="PF01930">
    <property type="entry name" value="Cas_Cas4"/>
    <property type="match status" value="1"/>
</dbReference>
<comment type="function">
    <text evidence="9">CRISPR (clustered regularly interspaced short palindromic repeat) is an adaptive immune system that provides protection against mobile genetic elements (viruses, transposable elements and conjugative plasmids). CRISPR clusters contain sequences complementary to antecedent mobile elements and target invading nucleic acids. CRISPR clusters are transcribed and processed into CRISPR RNA (crRNA).</text>
</comment>
<accession>A0ABR7P8P9</accession>
<dbReference type="Proteomes" id="UP000661649">
    <property type="component" value="Unassembled WGS sequence"/>
</dbReference>
<evidence type="ECO:0000313" key="11">
    <source>
        <dbReference type="EMBL" id="MBC8627791.1"/>
    </source>
</evidence>
<keyword evidence="1 9" id="KW-0540">Nuclease</keyword>
<keyword evidence="5 9" id="KW-0408">Iron</keyword>
<evidence type="ECO:0000256" key="2">
    <source>
        <dbReference type="ARBA" id="ARBA00022723"/>
    </source>
</evidence>
<evidence type="ECO:0000256" key="9">
    <source>
        <dbReference type="RuleBase" id="RU365022"/>
    </source>
</evidence>
<evidence type="ECO:0000256" key="7">
    <source>
        <dbReference type="ARBA" id="ARBA00023118"/>
    </source>
</evidence>
<evidence type="ECO:0000256" key="3">
    <source>
        <dbReference type="ARBA" id="ARBA00022801"/>
    </source>
</evidence>
<proteinExistence type="inferred from homology"/>
<evidence type="ECO:0000256" key="1">
    <source>
        <dbReference type="ARBA" id="ARBA00022722"/>
    </source>
</evidence>
<keyword evidence="7 9" id="KW-0051">Antiviral defense</keyword>
<feature type="domain" description="DUF83" evidence="10">
    <location>
        <begin position="4"/>
        <end position="163"/>
    </location>
</feature>
<dbReference type="RefSeq" id="WP_187558273.1">
    <property type="nucleotide sequence ID" value="NZ_JACRTP010000001.1"/>
</dbReference>
<dbReference type="PANTHER" id="PTHR37168">
    <property type="entry name" value="CRISPR-ASSOCIATED EXONUCLEASE CAS4"/>
    <property type="match status" value="1"/>
</dbReference>
<sequence length="164" mass="19111">MQVNGTLMNSYFYCKRQCYLLGNRLNLQDDSEHVKIGREIHKQLAEGKKNTEIVIDNIRLDELTKDYAVEIKKSDAGAEGARWQLLFYLSILKSKGIVRKGKLEFLEVHENGKKTEIIELTRKKEKELKQHIEEIEALLESNEVPECTCKNSCDRCSYYEYCSI</sequence>